<dbReference type="Proteomes" id="UP000054321">
    <property type="component" value="Unassembled WGS sequence"/>
</dbReference>
<dbReference type="OrthoDB" id="6235964at2759"/>
<feature type="region of interest" description="Disordered" evidence="2">
    <location>
        <begin position="565"/>
        <end position="615"/>
    </location>
</feature>
<feature type="compositionally biased region" description="Gly residues" evidence="2">
    <location>
        <begin position="681"/>
        <end position="691"/>
    </location>
</feature>
<dbReference type="InParanoid" id="A0A0C3GU46"/>
<dbReference type="InterPro" id="IPR029071">
    <property type="entry name" value="Ubiquitin-like_domsf"/>
</dbReference>
<feature type="region of interest" description="Disordered" evidence="2">
    <location>
        <begin position="132"/>
        <end position="196"/>
    </location>
</feature>
<dbReference type="InterPro" id="IPR001849">
    <property type="entry name" value="PH_domain"/>
</dbReference>
<feature type="compositionally biased region" description="Low complexity" evidence="2">
    <location>
        <begin position="146"/>
        <end position="165"/>
    </location>
</feature>
<evidence type="ECO:0000256" key="1">
    <source>
        <dbReference type="SAM" id="Coils"/>
    </source>
</evidence>
<sequence>MSRYRRPRAVSKVEQNAHLAATVPAVPALPPTQLNQTVSRSATRRATEPAPGSQAPTSQLLPLRNISEGQWGPGRESEDQRDFAQKVEEKLAEQKRKDLERLEATLDAAVQGPSVPRVGSPAKEKFNLFSRKRSMHTKTSPPPVPTTTVPAPSVVPTATAPSSSSIARSGGSNETPRISNEPPLPRPVGQGGTMIVPGNDAPISAVNAGERRVLVRHKQSSINLPITPNTTALDIFYSAANIMSHNIAPANTVLLESYTQLGLERRVRRYEHIRDIMNSWDRDTQNALVLQNSDSPKYDTDLEASSVPKDPPPDVTVYLYHSQKPGRWHKSYITLLSTGQIFMSKKQGAKASDKDIVNLCHLSDFDIYTPVPAQLRRLKAPKKHCYAVKSQQKTTMFLSTENFVHFFSSDDEMLANKWYGAVQRWRSWYLVHKMGEGGEPGKKVKKGKKTSRPTTAVPGARALDRSTGDDRPYLIGSFQPLFGSSTEVVSPAAPEADSYESEEESRPSQIPFHLRNGARLSSAPAPRDSKRHPPPVSYRLPPDAEEEFASSGLLGRTYSERLKAQREREAQMSNAPFTDGPSLLNSSTQAHRRSLSVRSTPTSREGNQPKPLLDFTPQFKEAPQWDKSGKGRGVMAPEGVPLVQVATGREGPGGGNGTDVPNMTLLNRDAAGRPTTAAGPRRGGYTGGNGAGSIMNRGRASYD</sequence>
<feature type="coiled-coil region" evidence="1">
    <location>
        <begin position="85"/>
        <end position="112"/>
    </location>
</feature>
<accession>A0A0C3GU46</accession>
<feature type="compositionally biased region" description="Basic and acidic residues" evidence="2">
    <location>
        <begin position="75"/>
        <end position="84"/>
    </location>
</feature>
<dbReference type="EMBL" id="KN832878">
    <property type="protein sequence ID" value="KIM99575.1"/>
    <property type="molecule type" value="Genomic_DNA"/>
</dbReference>
<feature type="region of interest" description="Disordered" evidence="2">
    <location>
        <begin position="26"/>
        <end position="84"/>
    </location>
</feature>
<evidence type="ECO:0000256" key="2">
    <source>
        <dbReference type="SAM" id="MobiDB-lite"/>
    </source>
</evidence>
<feature type="region of interest" description="Disordered" evidence="2">
    <location>
        <begin position="439"/>
        <end position="470"/>
    </location>
</feature>
<keyword evidence="5" id="KW-1185">Reference proteome</keyword>
<dbReference type="STRING" id="913774.A0A0C3GU46"/>
<dbReference type="InterPro" id="IPR011993">
    <property type="entry name" value="PH-like_dom_sf"/>
</dbReference>
<dbReference type="Gene3D" id="2.30.29.30">
    <property type="entry name" value="Pleckstrin-homology domain (PH domain)/Phosphotyrosine-binding domain (PTB)"/>
    <property type="match status" value="1"/>
</dbReference>
<evidence type="ECO:0000313" key="4">
    <source>
        <dbReference type="EMBL" id="KIM99575.1"/>
    </source>
</evidence>
<organism evidence="4 5">
    <name type="scientific">Oidiodendron maius (strain Zn)</name>
    <dbReference type="NCBI Taxonomy" id="913774"/>
    <lineage>
        <taxon>Eukaryota</taxon>
        <taxon>Fungi</taxon>
        <taxon>Dikarya</taxon>
        <taxon>Ascomycota</taxon>
        <taxon>Pezizomycotina</taxon>
        <taxon>Leotiomycetes</taxon>
        <taxon>Leotiomycetes incertae sedis</taxon>
        <taxon>Myxotrichaceae</taxon>
        <taxon>Oidiodendron</taxon>
    </lineage>
</organism>
<dbReference type="HOGENOM" id="CLU_012320_2_1_1"/>
<dbReference type="SUPFAM" id="SSF54236">
    <property type="entry name" value="Ubiquitin-like"/>
    <property type="match status" value="1"/>
</dbReference>
<proteinExistence type="predicted"/>
<dbReference type="PANTHER" id="PTHR38700:SF1">
    <property type="entry name" value="PH DOMAIN-CONTAINING PROTEIN"/>
    <property type="match status" value="1"/>
</dbReference>
<feature type="compositionally biased region" description="Polar residues" evidence="2">
    <location>
        <begin position="596"/>
        <end position="606"/>
    </location>
</feature>
<evidence type="ECO:0000259" key="3">
    <source>
        <dbReference type="Pfam" id="PF00169"/>
    </source>
</evidence>
<reference evidence="5" key="2">
    <citation type="submission" date="2015-01" db="EMBL/GenBank/DDBJ databases">
        <title>Evolutionary Origins and Diversification of the Mycorrhizal Mutualists.</title>
        <authorList>
            <consortium name="DOE Joint Genome Institute"/>
            <consortium name="Mycorrhizal Genomics Consortium"/>
            <person name="Kohler A."/>
            <person name="Kuo A."/>
            <person name="Nagy L.G."/>
            <person name="Floudas D."/>
            <person name="Copeland A."/>
            <person name="Barry K.W."/>
            <person name="Cichocki N."/>
            <person name="Veneault-Fourrey C."/>
            <person name="LaButti K."/>
            <person name="Lindquist E.A."/>
            <person name="Lipzen A."/>
            <person name="Lundell T."/>
            <person name="Morin E."/>
            <person name="Murat C."/>
            <person name="Riley R."/>
            <person name="Ohm R."/>
            <person name="Sun H."/>
            <person name="Tunlid A."/>
            <person name="Henrissat B."/>
            <person name="Grigoriev I.V."/>
            <person name="Hibbett D.S."/>
            <person name="Martin F."/>
        </authorList>
    </citation>
    <scope>NUCLEOTIDE SEQUENCE [LARGE SCALE GENOMIC DNA]</scope>
    <source>
        <strain evidence="5">Zn</strain>
    </source>
</reference>
<gene>
    <name evidence="4" type="ORF">OIDMADRAFT_165657</name>
</gene>
<evidence type="ECO:0000313" key="5">
    <source>
        <dbReference type="Proteomes" id="UP000054321"/>
    </source>
</evidence>
<dbReference type="Pfam" id="PF00169">
    <property type="entry name" value="PH"/>
    <property type="match status" value="1"/>
</dbReference>
<feature type="domain" description="PH" evidence="3">
    <location>
        <begin position="322"/>
        <end position="423"/>
    </location>
</feature>
<dbReference type="AlphaFoldDB" id="A0A0C3GU46"/>
<protein>
    <recommendedName>
        <fullName evidence="3">PH domain-containing protein</fullName>
    </recommendedName>
</protein>
<feature type="compositionally biased region" description="Polar residues" evidence="2">
    <location>
        <begin position="166"/>
        <end position="178"/>
    </location>
</feature>
<dbReference type="SUPFAM" id="SSF50729">
    <property type="entry name" value="PH domain-like"/>
    <property type="match status" value="1"/>
</dbReference>
<reference evidence="4 5" key="1">
    <citation type="submission" date="2014-04" db="EMBL/GenBank/DDBJ databases">
        <authorList>
            <consortium name="DOE Joint Genome Institute"/>
            <person name="Kuo A."/>
            <person name="Martino E."/>
            <person name="Perotto S."/>
            <person name="Kohler A."/>
            <person name="Nagy L.G."/>
            <person name="Floudas D."/>
            <person name="Copeland A."/>
            <person name="Barry K.W."/>
            <person name="Cichocki N."/>
            <person name="Veneault-Fourrey C."/>
            <person name="LaButti K."/>
            <person name="Lindquist E.A."/>
            <person name="Lipzen A."/>
            <person name="Lundell T."/>
            <person name="Morin E."/>
            <person name="Murat C."/>
            <person name="Sun H."/>
            <person name="Tunlid A."/>
            <person name="Henrissat B."/>
            <person name="Grigoriev I.V."/>
            <person name="Hibbett D.S."/>
            <person name="Martin F."/>
            <person name="Nordberg H.P."/>
            <person name="Cantor M.N."/>
            <person name="Hua S.X."/>
        </authorList>
    </citation>
    <scope>NUCLEOTIDE SEQUENCE [LARGE SCALE GENOMIC DNA]</scope>
    <source>
        <strain evidence="4 5">Zn</strain>
    </source>
</reference>
<keyword evidence="1" id="KW-0175">Coiled coil</keyword>
<name>A0A0C3GU46_OIDMZ</name>
<feature type="region of interest" description="Disordered" evidence="2">
    <location>
        <begin position="486"/>
        <end position="542"/>
    </location>
</feature>
<dbReference type="PANTHER" id="PTHR38700">
    <property type="entry name" value="YALI0E22418P"/>
    <property type="match status" value="1"/>
</dbReference>
<feature type="region of interest" description="Disordered" evidence="2">
    <location>
        <begin position="670"/>
        <end position="703"/>
    </location>
</feature>